<accession>A0ABR6YV34</accession>
<keyword evidence="2" id="KW-1185">Reference proteome</keyword>
<reference evidence="1 2" key="1">
    <citation type="journal article" date="2020" name="mSystems">
        <title>Defining Genomic and Predicted Metabolic Features of the Acetobacterium Genus.</title>
        <authorList>
            <person name="Ross D.E."/>
            <person name="Marshall C.W."/>
            <person name="Gulliver D."/>
            <person name="May H.D."/>
            <person name="Norman R.S."/>
        </authorList>
    </citation>
    <scope>NUCLEOTIDE SEQUENCE [LARGE SCALE GENOMIC DNA]</scope>
    <source>
        <strain evidence="1 2">DSM 4132</strain>
    </source>
</reference>
<organism evidence="1 2">
    <name type="scientific">Acetobacterium malicum</name>
    <dbReference type="NCBI Taxonomy" id="52692"/>
    <lineage>
        <taxon>Bacteria</taxon>
        <taxon>Bacillati</taxon>
        <taxon>Bacillota</taxon>
        <taxon>Clostridia</taxon>
        <taxon>Eubacteriales</taxon>
        <taxon>Eubacteriaceae</taxon>
        <taxon>Acetobacterium</taxon>
    </lineage>
</organism>
<protein>
    <submittedName>
        <fullName evidence="1">Uncharacterized protein</fullName>
    </submittedName>
</protein>
<proteinExistence type="predicted"/>
<gene>
    <name evidence="1" type="ORF">GH811_05435</name>
</gene>
<dbReference type="EMBL" id="WJBE01000004">
    <property type="protein sequence ID" value="MBC3899055.1"/>
    <property type="molecule type" value="Genomic_DNA"/>
</dbReference>
<evidence type="ECO:0000313" key="1">
    <source>
        <dbReference type="EMBL" id="MBC3899055.1"/>
    </source>
</evidence>
<comment type="caution">
    <text evidence="1">The sequence shown here is derived from an EMBL/GenBank/DDBJ whole genome shotgun (WGS) entry which is preliminary data.</text>
</comment>
<evidence type="ECO:0000313" key="2">
    <source>
        <dbReference type="Proteomes" id="UP000622405"/>
    </source>
</evidence>
<dbReference type="RefSeq" id="WP_186893626.1">
    <property type="nucleotide sequence ID" value="NZ_WJBE01000004.1"/>
</dbReference>
<sequence length="69" mass="7695">MVTKLERIAEVAKSNPNEKFTSLIHLINKETIIQSHNEMKANKASGVDEVTGIVNNSSVKTRKEFSKPL</sequence>
<name>A0ABR6YV34_9FIRM</name>
<dbReference type="Proteomes" id="UP000622405">
    <property type="component" value="Unassembled WGS sequence"/>
</dbReference>